<dbReference type="PROSITE" id="PS50005">
    <property type="entry name" value="TPR"/>
    <property type="match status" value="1"/>
</dbReference>
<evidence type="ECO:0000313" key="6">
    <source>
        <dbReference type="EMBL" id="MBM6923065.1"/>
    </source>
</evidence>
<evidence type="ECO:0000259" key="4">
    <source>
        <dbReference type="Pfam" id="PF05076"/>
    </source>
</evidence>
<evidence type="ECO:0000256" key="2">
    <source>
        <dbReference type="ARBA" id="ARBA00022803"/>
    </source>
</evidence>
<keyword evidence="1" id="KW-0677">Repeat</keyword>
<dbReference type="RefSeq" id="WP_204720323.1">
    <property type="nucleotide sequence ID" value="NZ_JACSNR010000004.1"/>
</dbReference>
<gene>
    <name evidence="6" type="ORF">H9X81_05075</name>
</gene>
<dbReference type="InterPro" id="IPR018689">
    <property type="entry name" value="Imm33_dom"/>
</dbReference>
<dbReference type="Pfam" id="PF07719">
    <property type="entry name" value="TPR_2"/>
    <property type="match status" value="1"/>
</dbReference>
<dbReference type="InterPro" id="IPR019734">
    <property type="entry name" value="TPR_rpt"/>
</dbReference>
<evidence type="ECO:0000259" key="5">
    <source>
        <dbReference type="Pfam" id="PF09951"/>
    </source>
</evidence>
<organism evidence="6 7">
    <name type="scientific">Hydrogenoanaerobacterium saccharovorans</name>
    <dbReference type="NCBI Taxonomy" id="474960"/>
    <lineage>
        <taxon>Bacteria</taxon>
        <taxon>Bacillati</taxon>
        <taxon>Bacillota</taxon>
        <taxon>Clostridia</taxon>
        <taxon>Eubacteriales</taxon>
        <taxon>Oscillospiraceae</taxon>
        <taxon>Hydrogenoanaerobacterium</taxon>
    </lineage>
</organism>
<dbReference type="Pfam" id="PF05076">
    <property type="entry name" value="SUFU"/>
    <property type="match status" value="1"/>
</dbReference>
<keyword evidence="7" id="KW-1185">Reference proteome</keyword>
<evidence type="ECO:0000256" key="1">
    <source>
        <dbReference type="ARBA" id="ARBA00022737"/>
    </source>
</evidence>
<dbReference type="Gene3D" id="1.25.40.10">
    <property type="entry name" value="Tetratricopeptide repeat domain"/>
    <property type="match status" value="1"/>
</dbReference>
<dbReference type="SUPFAM" id="SSF103359">
    <property type="entry name" value="Suppressor of Fused, N-terminal domain"/>
    <property type="match status" value="1"/>
</dbReference>
<comment type="caution">
    <text evidence="6">The sequence shown here is derived from an EMBL/GenBank/DDBJ whole genome shotgun (WGS) entry which is preliminary data.</text>
</comment>
<evidence type="ECO:0000256" key="3">
    <source>
        <dbReference type="PROSITE-ProRule" id="PRU00339"/>
    </source>
</evidence>
<proteinExistence type="predicted"/>
<dbReference type="PANTHER" id="PTHR38743">
    <property type="entry name" value="SIMILAR TO GLYOXYLASE I FAMILY PROTEIN"/>
    <property type="match status" value="1"/>
</dbReference>
<accession>A0ABS2GKQ1</accession>
<dbReference type="Pfam" id="PF09951">
    <property type="entry name" value="Imm33"/>
    <property type="match status" value="1"/>
</dbReference>
<feature type="repeat" description="TPR" evidence="3">
    <location>
        <begin position="65"/>
        <end position="98"/>
    </location>
</feature>
<dbReference type="InterPro" id="IPR037181">
    <property type="entry name" value="SUFU_N"/>
</dbReference>
<evidence type="ECO:0000313" key="7">
    <source>
        <dbReference type="Proteomes" id="UP000724149"/>
    </source>
</evidence>
<dbReference type="InterPro" id="IPR013105">
    <property type="entry name" value="TPR_2"/>
</dbReference>
<dbReference type="InterPro" id="IPR020941">
    <property type="entry name" value="SUFU-like_domain"/>
</dbReference>
<dbReference type="PANTHER" id="PTHR38743:SF2">
    <property type="entry name" value="DUF2185 DOMAIN-CONTAINING PROTEIN"/>
    <property type="match status" value="1"/>
</dbReference>
<protein>
    <submittedName>
        <fullName evidence="6">DUF2185 domain-containing protein</fullName>
    </submittedName>
</protein>
<reference evidence="6 7" key="1">
    <citation type="journal article" date="2021" name="Sci. Rep.">
        <title>The distribution of antibiotic resistance genes in chicken gut microbiota commensals.</title>
        <authorList>
            <person name="Juricova H."/>
            <person name="Matiasovicova J."/>
            <person name="Kubasova T."/>
            <person name="Cejkova D."/>
            <person name="Rychlik I."/>
        </authorList>
    </citation>
    <scope>NUCLEOTIDE SEQUENCE [LARGE SCALE GENOMIC DNA]</scope>
    <source>
        <strain evidence="6 7">An564</strain>
    </source>
</reference>
<dbReference type="InterPro" id="IPR011990">
    <property type="entry name" value="TPR-like_helical_dom_sf"/>
</dbReference>
<sequence length="445" mass="51263">MDQTIRQRVEELHSKDRHEEIVRLLERLETPDTESRSLLARAYNNLGRYEEAERLLLSAPQPEDPLWHFRLGYAWFYQERYEEALREFEETLQLLPGDEDALIFAGWCRRSLEARQKQNTAGQAPEAYTEAERERVLEHIAAWFGKVDDVIPGAESQEAQVDLAVIPPSAEHDCYLLCTVGMGARRMAVPADLVETEPDRAELMIALPSWWQFESEDENWRWPLRWLKIMTRLPWNQHTWLGWGDTVPAISSQHTPGPGMAGILLIHPQAYGAESFHCTLPNGEQVEFYQMVPLYADELDFKLRNGAEALLRYMNEEALEVVDPARESACRYVSVKDFAIPSAQIRPMLRNWKGPAGCIATDRILVDGCRVGYMYREMPDYEEDSGWRFLSGDESDDYLSDPQNSDVYDLNTICNYDTDIIPFLSYPAGSAFERDLDGHFILLDD</sequence>
<keyword evidence="2 3" id="KW-0802">TPR repeat</keyword>
<dbReference type="Proteomes" id="UP000724149">
    <property type="component" value="Unassembled WGS sequence"/>
</dbReference>
<dbReference type="EMBL" id="JACSNR010000004">
    <property type="protein sequence ID" value="MBM6923065.1"/>
    <property type="molecule type" value="Genomic_DNA"/>
</dbReference>
<dbReference type="SUPFAM" id="SSF48452">
    <property type="entry name" value="TPR-like"/>
    <property type="match status" value="1"/>
</dbReference>
<feature type="domain" description="Immunity protein Imm33" evidence="5">
    <location>
        <begin position="358"/>
        <end position="441"/>
    </location>
</feature>
<name>A0ABS2GKQ1_9FIRM</name>
<feature type="domain" description="Suppressor of fused-like" evidence="4">
    <location>
        <begin position="160"/>
        <end position="327"/>
    </location>
</feature>